<keyword evidence="5" id="KW-0676">Redox-active center</keyword>
<organism evidence="8 9">
    <name type="scientific">Tychonema bourrellyi FEM_GT703</name>
    <dbReference type="NCBI Taxonomy" id="2040638"/>
    <lineage>
        <taxon>Bacteria</taxon>
        <taxon>Bacillati</taxon>
        <taxon>Cyanobacteriota</taxon>
        <taxon>Cyanophyceae</taxon>
        <taxon>Oscillatoriophycideae</taxon>
        <taxon>Oscillatoriales</taxon>
        <taxon>Microcoleaceae</taxon>
        <taxon>Tychonema</taxon>
    </lineage>
</organism>
<dbReference type="Proteomes" id="UP000226442">
    <property type="component" value="Unassembled WGS sequence"/>
</dbReference>
<evidence type="ECO:0000256" key="6">
    <source>
        <dbReference type="SAM" id="SignalP"/>
    </source>
</evidence>
<feature type="chain" id="PRO_5013834790" evidence="6">
    <location>
        <begin position="37"/>
        <end position="260"/>
    </location>
</feature>
<dbReference type="AlphaFoldDB" id="A0A2G4F4T5"/>
<dbReference type="GO" id="GO:0016491">
    <property type="term" value="F:oxidoreductase activity"/>
    <property type="evidence" value="ECO:0007669"/>
    <property type="project" value="UniProtKB-KW"/>
</dbReference>
<evidence type="ECO:0000259" key="7">
    <source>
        <dbReference type="PROSITE" id="PS51352"/>
    </source>
</evidence>
<dbReference type="OrthoDB" id="117402at2"/>
<evidence type="ECO:0000313" key="9">
    <source>
        <dbReference type="Proteomes" id="UP000226442"/>
    </source>
</evidence>
<dbReference type="PANTHER" id="PTHR13887">
    <property type="entry name" value="GLUTATHIONE S-TRANSFERASE KAPPA"/>
    <property type="match status" value="1"/>
</dbReference>
<feature type="domain" description="Thioredoxin" evidence="7">
    <location>
        <begin position="51"/>
        <end position="260"/>
    </location>
</feature>
<name>A0A2G4F4T5_9CYAN</name>
<dbReference type="Gene3D" id="3.40.30.10">
    <property type="entry name" value="Glutaredoxin"/>
    <property type="match status" value="1"/>
</dbReference>
<dbReference type="EMBL" id="NXIB02000013">
    <property type="protein sequence ID" value="PHX56782.1"/>
    <property type="molecule type" value="Genomic_DNA"/>
</dbReference>
<gene>
    <name evidence="8" type="ORF">CP500_003710</name>
</gene>
<comment type="similarity">
    <text evidence="1">Belongs to the thioredoxin family. DsbA subfamily.</text>
</comment>
<proteinExistence type="inferred from homology"/>
<accession>A0A2G4F4T5</accession>
<keyword evidence="2 6" id="KW-0732">Signal</keyword>
<keyword evidence="4" id="KW-1015">Disulfide bond</keyword>
<evidence type="ECO:0000256" key="2">
    <source>
        <dbReference type="ARBA" id="ARBA00022729"/>
    </source>
</evidence>
<evidence type="ECO:0000256" key="1">
    <source>
        <dbReference type="ARBA" id="ARBA00005791"/>
    </source>
</evidence>
<dbReference type="InterPro" id="IPR013766">
    <property type="entry name" value="Thioredoxin_domain"/>
</dbReference>
<dbReference type="RefSeq" id="WP_096828090.1">
    <property type="nucleotide sequence ID" value="NZ_NXIB02000013.1"/>
</dbReference>
<keyword evidence="9" id="KW-1185">Reference proteome</keyword>
<dbReference type="SUPFAM" id="SSF52833">
    <property type="entry name" value="Thioredoxin-like"/>
    <property type="match status" value="1"/>
</dbReference>
<sequence>MNISSIWRKLRSQQAVGLSVLLAVCLIFIGCSPAQSAGGNPVDPKLKEQVLQIIRENPQAILESVQAYQQEKQQSLKAAQQSFLQEMKTNPKSSIGDSPNTGAASQQIVLLEFSDFQCPFCARAHDTVKQFMEKHQDKVTLAYKHFPLTSIHPQALPAAKAAWAAQQQGKFWEYYDALFEGQKQLGEELYGSLAQKLNLKVDKFNTDRNSPAAEAAIQKDVQLAQKLGIEGTPFFIMNGKTFSGAIELAEMETILASLSK</sequence>
<keyword evidence="3" id="KW-0560">Oxidoreductase</keyword>
<dbReference type="InterPro" id="IPR012336">
    <property type="entry name" value="Thioredoxin-like_fold"/>
</dbReference>
<dbReference type="Pfam" id="PF13462">
    <property type="entry name" value="Thioredoxin_4"/>
    <property type="match status" value="1"/>
</dbReference>
<dbReference type="InterPro" id="IPR036249">
    <property type="entry name" value="Thioredoxin-like_sf"/>
</dbReference>
<dbReference type="PROSITE" id="PS51352">
    <property type="entry name" value="THIOREDOXIN_2"/>
    <property type="match status" value="1"/>
</dbReference>
<comment type="caution">
    <text evidence="8">The sequence shown here is derived from an EMBL/GenBank/DDBJ whole genome shotgun (WGS) entry which is preliminary data.</text>
</comment>
<evidence type="ECO:0000313" key="8">
    <source>
        <dbReference type="EMBL" id="PHX56782.1"/>
    </source>
</evidence>
<protein>
    <submittedName>
        <fullName evidence="8">Disulfide bond formation protein DsbA</fullName>
    </submittedName>
</protein>
<evidence type="ECO:0000256" key="5">
    <source>
        <dbReference type="ARBA" id="ARBA00023284"/>
    </source>
</evidence>
<evidence type="ECO:0000256" key="4">
    <source>
        <dbReference type="ARBA" id="ARBA00023157"/>
    </source>
</evidence>
<feature type="signal peptide" evidence="6">
    <location>
        <begin position="1"/>
        <end position="36"/>
    </location>
</feature>
<evidence type="ECO:0000256" key="3">
    <source>
        <dbReference type="ARBA" id="ARBA00023002"/>
    </source>
</evidence>
<dbReference type="PANTHER" id="PTHR13887:SF14">
    <property type="entry name" value="DISULFIDE BOND FORMATION PROTEIN D"/>
    <property type="match status" value="1"/>
</dbReference>
<reference evidence="8" key="1">
    <citation type="submission" date="2017-10" db="EMBL/GenBank/DDBJ databases">
        <title>Draft genome sequence of the planktic cyanobacteria Tychonema bourrellyi isolated from alpine lentic freshwater.</title>
        <authorList>
            <person name="Tett A."/>
            <person name="Armanini F."/>
            <person name="Asnicar F."/>
            <person name="Boscaini A."/>
            <person name="Pasolli E."/>
            <person name="Zolfo M."/>
            <person name="Donati C."/>
            <person name="Salmaso N."/>
            <person name="Segata N."/>
        </authorList>
    </citation>
    <scope>NUCLEOTIDE SEQUENCE</scope>
    <source>
        <strain evidence="8">FEM_GT703</strain>
    </source>
</reference>